<dbReference type="EMBL" id="CAJOAY010010189">
    <property type="protein sequence ID" value="CAF4217649.1"/>
    <property type="molecule type" value="Genomic_DNA"/>
</dbReference>
<dbReference type="InterPro" id="IPR001810">
    <property type="entry name" value="F-box_dom"/>
</dbReference>
<dbReference type="AlphaFoldDB" id="A0A820C432"/>
<gene>
    <name evidence="2" type="ORF">OKA104_LOCUS41867</name>
</gene>
<name>A0A820C432_9BILA</name>
<organism evidence="2 3">
    <name type="scientific">Adineta steineri</name>
    <dbReference type="NCBI Taxonomy" id="433720"/>
    <lineage>
        <taxon>Eukaryota</taxon>
        <taxon>Metazoa</taxon>
        <taxon>Spiralia</taxon>
        <taxon>Gnathifera</taxon>
        <taxon>Rotifera</taxon>
        <taxon>Eurotatoria</taxon>
        <taxon>Bdelloidea</taxon>
        <taxon>Adinetida</taxon>
        <taxon>Adinetidae</taxon>
        <taxon>Adineta</taxon>
    </lineage>
</organism>
<protein>
    <recommendedName>
        <fullName evidence="1">F-box domain-containing protein</fullName>
    </recommendedName>
</protein>
<evidence type="ECO:0000259" key="1">
    <source>
        <dbReference type="PROSITE" id="PS50181"/>
    </source>
</evidence>
<dbReference type="Proteomes" id="UP000663881">
    <property type="component" value="Unassembled WGS sequence"/>
</dbReference>
<proteinExistence type="predicted"/>
<evidence type="ECO:0000313" key="2">
    <source>
        <dbReference type="EMBL" id="CAF4217649.1"/>
    </source>
</evidence>
<feature type="domain" description="F-box" evidence="1">
    <location>
        <begin position="21"/>
        <end position="68"/>
    </location>
</feature>
<accession>A0A820C432</accession>
<evidence type="ECO:0000313" key="3">
    <source>
        <dbReference type="Proteomes" id="UP000663881"/>
    </source>
</evidence>
<dbReference type="PROSITE" id="PS50181">
    <property type="entry name" value="FBOX"/>
    <property type="match status" value="1"/>
</dbReference>
<comment type="caution">
    <text evidence="2">The sequence shown here is derived from an EMBL/GenBank/DDBJ whole genome shotgun (WGS) entry which is preliminary data.</text>
</comment>
<sequence length="161" mass="19131">MDKNENNTMEQCLTKKENTIKSNVMSLPNELLEFILIYLSSYDMIESFYGLNKRLNFLINQFPYTDDINDDGMTLNHNVALLLLFQNDSIIEKLILKDISDLSILWFSFKPNLLKMNESLKELTIKLHYIHDLFILIEYLPKLEYLNVEVCELDKNDKYDY</sequence>
<feature type="non-terminal residue" evidence="2">
    <location>
        <position position="1"/>
    </location>
</feature>
<reference evidence="2" key="1">
    <citation type="submission" date="2021-02" db="EMBL/GenBank/DDBJ databases">
        <authorList>
            <person name="Nowell W R."/>
        </authorList>
    </citation>
    <scope>NUCLEOTIDE SEQUENCE</scope>
</reference>